<dbReference type="PANTHER" id="PTHR30506:SF3">
    <property type="entry name" value="UPF0126 INNER MEMBRANE PROTEIN YADS-RELATED"/>
    <property type="match status" value="1"/>
</dbReference>
<keyword evidence="6 7" id="KW-0472">Membrane</keyword>
<organism evidence="9 10">
    <name type="scientific">Aequorivita viscosa</name>
    <dbReference type="NCBI Taxonomy" id="797419"/>
    <lineage>
        <taxon>Bacteria</taxon>
        <taxon>Pseudomonadati</taxon>
        <taxon>Bacteroidota</taxon>
        <taxon>Flavobacteriia</taxon>
        <taxon>Flavobacteriales</taxon>
        <taxon>Flavobacteriaceae</taxon>
        <taxon>Aequorivita</taxon>
    </lineage>
</organism>
<feature type="transmembrane region" description="Helical" evidence="7">
    <location>
        <begin position="29"/>
        <end position="47"/>
    </location>
</feature>
<reference evidence="10" key="1">
    <citation type="submission" date="2016-11" db="EMBL/GenBank/DDBJ databases">
        <authorList>
            <person name="Varghese N."/>
            <person name="Submissions S."/>
        </authorList>
    </citation>
    <scope>NUCLEOTIDE SEQUENCE [LARGE SCALE GENOMIC DNA]</scope>
    <source>
        <strain evidence="10">DSM 26349</strain>
    </source>
</reference>
<feature type="domain" description="Glycine transporter" evidence="8">
    <location>
        <begin position="8"/>
        <end position="44"/>
    </location>
</feature>
<name>A0A1M6NVX0_9FLAO</name>
<evidence type="ECO:0000256" key="5">
    <source>
        <dbReference type="ARBA" id="ARBA00022989"/>
    </source>
</evidence>
<accession>A0A1M6NVX0</accession>
<gene>
    <name evidence="9" type="ORF">SAMN04487908_13918</name>
</gene>
<evidence type="ECO:0000256" key="3">
    <source>
        <dbReference type="ARBA" id="ARBA00022475"/>
    </source>
</evidence>
<evidence type="ECO:0000256" key="2">
    <source>
        <dbReference type="ARBA" id="ARBA00008193"/>
    </source>
</evidence>
<proteinExistence type="inferred from homology"/>
<evidence type="ECO:0000256" key="4">
    <source>
        <dbReference type="ARBA" id="ARBA00022692"/>
    </source>
</evidence>
<evidence type="ECO:0000313" key="9">
    <source>
        <dbReference type="EMBL" id="SHJ99833.1"/>
    </source>
</evidence>
<evidence type="ECO:0000313" key="10">
    <source>
        <dbReference type="Proteomes" id="UP000184172"/>
    </source>
</evidence>
<dbReference type="EMBL" id="FQYV01000039">
    <property type="protein sequence ID" value="SHJ99833.1"/>
    <property type="molecule type" value="Genomic_DNA"/>
</dbReference>
<comment type="subcellular location">
    <subcellularLocation>
        <location evidence="1">Cell membrane</location>
        <topology evidence="1">Multi-pass membrane protein</topology>
    </subcellularLocation>
</comment>
<protein>
    <submittedName>
        <fullName evidence="9">UPF0126 domain-containing protein</fullName>
    </submittedName>
</protein>
<evidence type="ECO:0000256" key="7">
    <source>
        <dbReference type="SAM" id="Phobius"/>
    </source>
</evidence>
<dbReference type="GO" id="GO:0005886">
    <property type="term" value="C:plasma membrane"/>
    <property type="evidence" value="ECO:0007669"/>
    <property type="project" value="UniProtKB-SubCell"/>
</dbReference>
<dbReference type="Proteomes" id="UP000184172">
    <property type="component" value="Unassembled WGS sequence"/>
</dbReference>
<keyword evidence="3" id="KW-1003">Cell membrane</keyword>
<evidence type="ECO:0000256" key="6">
    <source>
        <dbReference type="ARBA" id="ARBA00023136"/>
    </source>
</evidence>
<dbReference type="AlphaFoldDB" id="A0A1M6NVX0"/>
<dbReference type="RefSeq" id="WP_073221901.1">
    <property type="nucleotide sequence ID" value="NZ_FNNS01000036.1"/>
</dbReference>
<dbReference type="InterPro" id="IPR005115">
    <property type="entry name" value="Gly_transporter"/>
</dbReference>
<dbReference type="OrthoDB" id="9791874at2"/>
<evidence type="ECO:0000259" key="8">
    <source>
        <dbReference type="Pfam" id="PF03458"/>
    </source>
</evidence>
<keyword evidence="4 7" id="KW-0812">Transmembrane</keyword>
<comment type="similarity">
    <text evidence="2">Belongs to the UPF0126 family.</text>
</comment>
<dbReference type="PANTHER" id="PTHR30506">
    <property type="entry name" value="INNER MEMBRANE PROTEIN"/>
    <property type="match status" value="1"/>
</dbReference>
<evidence type="ECO:0000256" key="1">
    <source>
        <dbReference type="ARBA" id="ARBA00004651"/>
    </source>
</evidence>
<keyword evidence="10" id="KW-1185">Reference proteome</keyword>
<feature type="transmembrane region" description="Helical" evidence="7">
    <location>
        <begin position="53"/>
        <end position="74"/>
    </location>
</feature>
<dbReference type="Pfam" id="PF03458">
    <property type="entry name" value="Gly_transporter"/>
    <property type="match status" value="1"/>
</dbReference>
<keyword evidence="5 7" id="KW-1133">Transmembrane helix</keyword>
<sequence length="86" mass="9770">MDNYRISIFGGVIRDILCNEIPILFRKEIYATACIVGGSTYFILLQTPLQSDFVVVISFVSVMIVRLLAIYFNLSLPSVYSKKEIE</sequence>